<feature type="compositionally biased region" description="Acidic residues" evidence="1">
    <location>
        <begin position="75"/>
        <end position="86"/>
    </location>
</feature>
<reference evidence="4" key="1">
    <citation type="submission" date="2017-02" db="UniProtKB">
        <authorList>
            <consortium name="WormBaseParasite"/>
        </authorList>
    </citation>
    <scope>IDENTIFICATION</scope>
</reference>
<evidence type="ECO:0000313" key="4">
    <source>
        <dbReference type="WBParaSite" id="HNAJ_0000581401-mRNA-1"/>
    </source>
</evidence>
<dbReference type="Proteomes" id="UP000278807">
    <property type="component" value="Unassembled WGS sequence"/>
</dbReference>
<dbReference type="WBParaSite" id="HNAJ_0000581401-mRNA-1">
    <property type="protein sequence ID" value="HNAJ_0000581401-mRNA-1"/>
    <property type="gene ID" value="HNAJ_0000581401"/>
</dbReference>
<name>A0A0R3TFH3_RODNA</name>
<keyword evidence="3" id="KW-1185">Reference proteome</keyword>
<protein>
    <submittedName>
        <fullName evidence="4">CACTA en-spm transposon protein</fullName>
    </submittedName>
</protein>
<evidence type="ECO:0000313" key="3">
    <source>
        <dbReference type="Proteomes" id="UP000278807"/>
    </source>
</evidence>
<proteinExistence type="predicted"/>
<reference evidence="2 3" key="2">
    <citation type="submission" date="2018-11" db="EMBL/GenBank/DDBJ databases">
        <authorList>
            <consortium name="Pathogen Informatics"/>
        </authorList>
    </citation>
    <scope>NUCLEOTIDE SEQUENCE [LARGE SCALE GENOMIC DNA]</scope>
</reference>
<evidence type="ECO:0000256" key="1">
    <source>
        <dbReference type="SAM" id="MobiDB-lite"/>
    </source>
</evidence>
<dbReference type="EMBL" id="UZAE01005476">
    <property type="protein sequence ID" value="VDO01670.1"/>
    <property type="molecule type" value="Genomic_DNA"/>
</dbReference>
<feature type="region of interest" description="Disordered" evidence="1">
    <location>
        <begin position="69"/>
        <end position="114"/>
    </location>
</feature>
<evidence type="ECO:0000313" key="2">
    <source>
        <dbReference type="EMBL" id="VDO01670.1"/>
    </source>
</evidence>
<sequence length="114" mass="13098">MVLRRIKPPSNFRYGHIDQLPWLAPTFAKHGNHLLVDLHPQVTAHKESDCMIGEMDKLLDSIKFGKCDGRSKQEEDYEDDFEDTTDSDVSNKEGEEISSFGQDYSTETFEDDVE</sequence>
<dbReference type="AlphaFoldDB" id="A0A0R3TFH3"/>
<organism evidence="4">
    <name type="scientific">Rodentolepis nana</name>
    <name type="common">Dwarf tapeworm</name>
    <name type="synonym">Hymenolepis nana</name>
    <dbReference type="NCBI Taxonomy" id="102285"/>
    <lineage>
        <taxon>Eukaryota</taxon>
        <taxon>Metazoa</taxon>
        <taxon>Spiralia</taxon>
        <taxon>Lophotrochozoa</taxon>
        <taxon>Platyhelminthes</taxon>
        <taxon>Cestoda</taxon>
        <taxon>Eucestoda</taxon>
        <taxon>Cyclophyllidea</taxon>
        <taxon>Hymenolepididae</taxon>
        <taxon>Rodentolepis</taxon>
    </lineage>
</organism>
<gene>
    <name evidence="2" type="ORF">HNAJ_LOCUS5810</name>
</gene>
<accession>A0A0R3TFH3</accession>